<reference evidence="7" key="1">
    <citation type="submission" date="2023-06" db="EMBL/GenBank/DDBJ databases">
        <authorList>
            <person name="Noh H."/>
        </authorList>
    </citation>
    <scope>NUCLEOTIDE SEQUENCE</scope>
    <source>
        <strain evidence="7">DUCC20226</strain>
    </source>
</reference>
<dbReference type="Gene3D" id="3.40.462.20">
    <property type="match status" value="1"/>
</dbReference>
<dbReference type="EMBL" id="JAUJFL010000001">
    <property type="protein sequence ID" value="KAK2614981.1"/>
    <property type="molecule type" value="Genomic_DNA"/>
</dbReference>
<dbReference type="Pfam" id="PF01565">
    <property type="entry name" value="FAD_binding_4"/>
    <property type="match status" value="1"/>
</dbReference>
<dbReference type="PROSITE" id="PS00862">
    <property type="entry name" value="OX2_COVAL_FAD"/>
    <property type="match status" value="1"/>
</dbReference>
<evidence type="ECO:0000259" key="6">
    <source>
        <dbReference type="PROSITE" id="PS51387"/>
    </source>
</evidence>
<dbReference type="InterPro" id="IPR016169">
    <property type="entry name" value="FAD-bd_PCMH_sub2"/>
</dbReference>
<dbReference type="PROSITE" id="PS51387">
    <property type="entry name" value="FAD_PCMH"/>
    <property type="match status" value="1"/>
</dbReference>
<evidence type="ECO:0000256" key="1">
    <source>
        <dbReference type="ARBA" id="ARBA00005466"/>
    </source>
</evidence>
<keyword evidence="8" id="KW-1185">Reference proteome</keyword>
<gene>
    <name evidence="7" type="ORF">N8I77_001761</name>
</gene>
<evidence type="ECO:0000256" key="3">
    <source>
        <dbReference type="ARBA" id="ARBA00022827"/>
    </source>
</evidence>
<keyword evidence="4" id="KW-0560">Oxidoreductase</keyword>
<dbReference type="Pfam" id="PF08031">
    <property type="entry name" value="BBE"/>
    <property type="match status" value="1"/>
</dbReference>
<dbReference type="AlphaFoldDB" id="A0AAD9SRK5"/>
<feature type="domain" description="FAD-binding PCMH-type" evidence="6">
    <location>
        <begin position="66"/>
        <end position="236"/>
    </location>
</feature>
<dbReference type="PANTHER" id="PTHR42973">
    <property type="entry name" value="BINDING OXIDOREDUCTASE, PUTATIVE (AFU_ORTHOLOGUE AFUA_1G17690)-RELATED"/>
    <property type="match status" value="1"/>
</dbReference>
<dbReference type="InterPro" id="IPR036318">
    <property type="entry name" value="FAD-bd_PCMH-like_sf"/>
</dbReference>
<evidence type="ECO:0000256" key="5">
    <source>
        <dbReference type="SAM" id="SignalP"/>
    </source>
</evidence>
<dbReference type="SUPFAM" id="SSF56176">
    <property type="entry name" value="FAD-binding/transporter-associated domain-like"/>
    <property type="match status" value="1"/>
</dbReference>
<comment type="similarity">
    <text evidence="1">Belongs to the oxygen-dependent FAD-linked oxidoreductase family.</text>
</comment>
<feature type="signal peptide" evidence="5">
    <location>
        <begin position="1"/>
        <end position="24"/>
    </location>
</feature>
<keyword evidence="3" id="KW-0274">FAD</keyword>
<keyword evidence="5" id="KW-0732">Signal</keyword>
<keyword evidence="2" id="KW-0285">Flavoprotein</keyword>
<evidence type="ECO:0000256" key="2">
    <source>
        <dbReference type="ARBA" id="ARBA00022630"/>
    </source>
</evidence>
<dbReference type="EMBL" id="JAUJFL010000001">
    <property type="protein sequence ID" value="KAK2614980.1"/>
    <property type="molecule type" value="Genomic_DNA"/>
</dbReference>
<evidence type="ECO:0000313" key="7">
    <source>
        <dbReference type="EMBL" id="KAK2614981.1"/>
    </source>
</evidence>
<evidence type="ECO:0000313" key="8">
    <source>
        <dbReference type="Proteomes" id="UP001265746"/>
    </source>
</evidence>
<name>A0AAD9SRK5_PHOAM</name>
<evidence type="ECO:0000256" key="4">
    <source>
        <dbReference type="ARBA" id="ARBA00023002"/>
    </source>
</evidence>
<dbReference type="PANTHER" id="PTHR42973:SF17">
    <property type="entry name" value="OXIDASE, PUTATIVE (AFU_ORTHOLOGUE AFUA_6G14340)-RELATED"/>
    <property type="match status" value="1"/>
</dbReference>
<dbReference type="Proteomes" id="UP001265746">
    <property type="component" value="Unassembled WGS sequence"/>
</dbReference>
<feature type="chain" id="PRO_5042442595" description="FAD-binding PCMH-type domain-containing protein" evidence="5">
    <location>
        <begin position="25"/>
        <end position="494"/>
    </location>
</feature>
<dbReference type="InterPro" id="IPR006094">
    <property type="entry name" value="Oxid_FAD_bind_N"/>
</dbReference>
<dbReference type="InterPro" id="IPR012951">
    <property type="entry name" value="BBE"/>
</dbReference>
<comment type="caution">
    <text evidence="7">The sequence shown here is derived from an EMBL/GenBank/DDBJ whole genome shotgun (WGS) entry which is preliminary data.</text>
</comment>
<protein>
    <recommendedName>
        <fullName evidence="6">FAD-binding PCMH-type domain-containing protein</fullName>
    </recommendedName>
</protein>
<accession>A0AAD9SRK5</accession>
<dbReference type="GO" id="GO:0071949">
    <property type="term" value="F:FAD binding"/>
    <property type="evidence" value="ECO:0007669"/>
    <property type="project" value="InterPro"/>
</dbReference>
<dbReference type="GO" id="GO:0016491">
    <property type="term" value="F:oxidoreductase activity"/>
    <property type="evidence" value="ECO:0007669"/>
    <property type="project" value="UniProtKB-KW"/>
</dbReference>
<dbReference type="InterPro" id="IPR006093">
    <property type="entry name" value="Oxy_OxRdtase_FAD_BS"/>
</dbReference>
<dbReference type="Gene3D" id="3.30.465.10">
    <property type="match status" value="1"/>
</dbReference>
<proteinExistence type="inferred from homology"/>
<dbReference type="InterPro" id="IPR016166">
    <property type="entry name" value="FAD-bd_PCMH"/>
</dbReference>
<sequence>MRMLTFPTKATVLVIANILTLVIASLQDCLNNVCADSSDCVRFADQDLDILDTYQLSWVKPYNLAVDVTPEAVIRPNSAEEVAAAVQCAAENGYKIQARSGGHSYANFGLGNGAVTVDLININQYSIDNATGYATIGAGLKLGEVDDHLHESKRAFAHGVCPSVGIGGHATIGGLGPMSRMWGSALDHIVEVEVVTANGTIVRANEQENSDLFFGLRGAGASFGIITEFVMRTHPEPGDIIQYTFDITIADDSARLADIYLQWQDLVSDPTLDRRFGTELIMWLGGIIITGTFYGTQDEFDATGIHQRLPGNGTLSVTDWLGSLAAWAEKEALYLAAVSSNFYAKSLGFRSEDILSKENATDLFEYAQGVDKGTLLWFIIFDATGGAVADVPLNATAYAHRDKYMFYQSYAVDLLSLSNTTWNFLTDFHEELVGKLPENTLTRGTYPGYVDLNIDGVPQEQYWEGNLPTLEGIKSKWDPNDVFHNPQSVRPVAA</sequence>
<dbReference type="InterPro" id="IPR050416">
    <property type="entry name" value="FAD-linked_Oxidoreductase"/>
</dbReference>
<organism evidence="7 8">
    <name type="scientific">Phomopsis amygdali</name>
    <name type="common">Fusicoccum amygdali</name>
    <dbReference type="NCBI Taxonomy" id="1214568"/>
    <lineage>
        <taxon>Eukaryota</taxon>
        <taxon>Fungi</taxon>
        <taxon>Dikarya</taxon>
        <taxon>Ascomycota</taxon>
        <taxon>Pezizomycotina</taxon>
        <taxon>Sordariomycetes</taxon>
        <taxon>Sordariomycetidae</taxon>
        <taxon>Diaporthales</taxon>
        <taxon>Diaporthaceae</taxon>
        <taxon>Diaporthe</taxon>
    </lineage>
</organism>